<evidence type="ECO:0000313" key="8">
    <source>
        <dbReference type="Proteomes" id="UP001230145"/>
    </source>
</evidence>
<keyword evidence="4 5" id="KW-0472">Membrane</keyword>
<keyword evidence="3 5" id="KW-1133">Transmembrane helix</keyword>
<feature type="transmembrane region" description="Helical" evidence="5">
    <location>
        <begin position="12"/>
        <end position="34"/>
    </location>
</feature>
<feature type="transmembrane region" description="Helical" evidence="5">
    <location>
        <begin position="375"/>
        <end position="399"/>
    </location>
</feature>
<feature type="transmembrane region" description="Helical" evidence="5">
    <location>
        <begin position="78"/>
        <end position="99"/>
    </location>
</feature>
<dbReference type="InterPro" id="IPR020846">
    <property type="entry name" value="MFS_dom"/>
</dbReference>
<feature type="transmembrane region" description="Helical" evidence="5">
    <location>
        <begin position="144"/>
        <end position="166"/>
    </location>
</feature>
<feature type="transmembrane region" description="Helical" evidence="5">
    <location>
        <begin position="172"/>
        <end position="192"/>
    </location>
</feature>
<feature type="transmembrane region" description="Helical" evidence="5">
    <location>
        <begin position="307"/>
        <end position="333"/>
    </location>
</feature>
<accession>A0ABT9PJY9</accession>
<feature type="transmembrane region" description="Helical" evidence="5">
    <location>
        <begin position="345"/>
        <end position="369"/>
    </location>
</feature>
<dbReference type="PANTHER" id="PTHR23531:SF1">
    <property type="entry name" value="QUINOLENE RESISTANCE PROTEIN NORA"/>
    <property type="match status" value="1"/>
</dbReference>
<dbReference type="PROSITE" id="PS50850">
    <property type="entry name" value="MFS"/>
    <property type="match status" value="1"/>
</dbReference>
<dbReference type="Proteomes" id="UP001230145">
    <property type="component" value="Unassembled WGS sequence"/>
</dbReference>
<name>A0ABT9PJY9_9ACTO</name>
<keyword evidence="8" id="KW-1185">Reference proteome</keyword>
<feature type="transmembrane region" description="Helical" evidence="5">
    <location>
        <begin position="213"/>
        <end position="235"/>
    </location>
</feature>
<comment type="subcellular location">
    <subcellularLocation>
        <location evidence="1">Cell membrane</location>
        <topology evidence="1">Multi-pass membrane protein</topology>
    </subcellularLocation>
</comment>
<dbReference type="EMBL" id="JAUSQL010000001">
    <property type="protein sequence ID" value="MDP9832771.1"/>
    <property type="molecule type" value="Genomic_DNA"/>
</dbReference>
<dbReference type="Gene3D" id="1.20.1250.20">
    <property type="entry name" value="MFS general substrate transporter like domains"/>
    <property type="match status" value="2"/>
</dbReference>
<comment type="caution">
    <text evidence="7">The sequence shown here is derived from an EMBL/GenBank/DDBJ whole genome shotgun (WGS) entry which is preliminary data.</text>
</comment>
<keyword evidence="2 5" id="KW-0812">Transmembrane</keyword>
<dbReference type="PANTHER" id="PTHR23531">
    <property type="entry name" value="QUINOLENE RESISTANCE PROTEIN NORA"/>
    <property type="match status" value="1"/>
</dbReference>
<evidence type="ECO:0000256" key="2">
    <source>
        <dbReference type="ARBA" id="ARBA00022692"/>
    </source>
</evidence>
<feature type="transmembrane region" description="Helical" evidence="5">
    <location>
        <begin position="105"/>
        <end position="132"/>
    </location>
</feature>
<gene>
    <name evidence="7" type="ORF">J2S45_001450</name>
</gene>
<evidence type="ECO:0000259" key="6">
    <source>
        <dbReference type="PROSITE" id="PS50850"/>
    </source>
</evidence>
<sequence length="429" mass="44257">MNEQTPMNKNVWSYPGFTNVMVAIFAAFGCWALLLPVIPQAIIESGGSAGLAGASTGVFMGVTVIAQTQTPRIIRRFGYVPTMAFSGVLLGIPSLIHIFTMSAPAVFAVAALRGIGFGTLCVAESALVASLVPLKLLGRASGTLGAMVGLGELVMLPLGLVVASSVGSYAPVYIIATVLGLAGTFLATRIPHIEPPKKHSQKISSARVPTWKLVAVPAAAMCFTAMGFGGISAFLAPAVTHVGIERAALIASLGLSVVGLAQMICRYAAGIFADAKGAGRLIVWASLTSAIGLAGIAAILITGASGWLLFFALIAYGAGFGIVQNEALLLMFGRLSKDRNEVASAIWNASFDSGTGIGSFLLGGVATIAVGSSQFFWVFAAASTLVAVAFLVTLADLILGNHRIAEENNLRAVIRRMIGALHITAIPKR</sequence>
<dbReference type="RefSeq" id="WP_307634995.1">
    <property type="nucleotide sequence ID" value="NZ_JAUSQL010000001.1"/>
</dbReference>
<feature type="transmembrane region" description="Helical" evidence="5">
    <location>
        <begin position="281"/>
        <end position="301"/>
    </location>
</feature>
<evidence type="ECO:0000256" key="5">
    <source>
        <dbReference type="SAM" id="Phobius"/>
    </source>
</evidence>
<dbReference type="InterPro" id="IPR052714">
    <property type="entry name" value="MFS_Exporter"/>
</dbReference>
<dbReference type="SUPFAM" id="SSF103473">
    <property type="entry name" value="MFS general substrate transporter"/>
    <property type="match status" value="1"/>
</dbReference>
<feature type="domain" description="Major facilitator superfamily (MFS) profile" evidence="6">
    <location>
        <begin position="1"/>
        <end position="398"/>
    </location>
</feature>
<protein>
    <submittedName>
        <fullName evidence="7">MFS family permease</fullName>
    </submittedName>
</protein>
<dbReference type="InterPro" id="IPR036259">
    <property type="entry name" value="MFS_trans_sf"/>
</dbReference>
<proteinExistence type="predicted"/>
<evidence type="ECO:0000256" key="1">
    <source>
        <dbReference type="ARBA" id="ARBA00004651"/>
    </source>
</evidence>
<evidence type="ECO:0000256" key="3">
    <source>
        <dbReference type="ARBA" id="ARBA00022989"/>
    </source>
</evidence>
<feature type="transmembrane region" description="Helical" evidence="5">
    <location>
        <begin position="247"/>
        <end position="269"/>
    </location>
</feature>
<reference evidence="7 8" key="1">
    <citation type="submission" date="2023-07" db="EMBL/GenBank/DDBJ databases">
        <title>Sequencing the genomes of 1000 actinobacteria strains.</title>
        <authorList>
            <person name="Klenk H.-P."/>
        </authorList>
    </citation>
    <scope>NUCLEOTIDE SEQUENCE [LARGE SCALE GENOMIC DNA]</scope>
    <source>
        <strain evidence="7 8">DSM 19515</strain>
    </source>
</reference>
<evidence type="ECO:0000256" key="4">
    <source>
        <dbReference type="ARBA" id="ARBA00023136"/>
    </source>
</evidence>
<evidence type="ECO:0000313" key="7">
    <source>
        <dbReference type="EMBL" id="MDP9832771.1"/>
    </source>
</evidence>
<dbReference type="Pfam" id="PF07690">
    <property type="entry name" value="MFS_1"/>
    <property type="match status" value="1"/>
</dbReference>
<feature type="transmembrane region" description="Helical" evidence="5">
    <location>
        <begin position="46"/>
        <end position="66"/>
    </location>
</feature>
<organism evidence="7 8">
    <name type="scientific">Trueperella abortisuis</name>
    <dbReference type="NCBI Taxonomy" id="445930"/>
    <lineage>
        <taxon>Bacteria</taxon>
        <taxon>Bacillati</taxon>
        <taxon>Actinomycetota</taxon>
        <taxon>Actinomycetes</taxon>
        <taxon>Actinomycetales</taxon>
        <taxon>Actinomycetaceae</taxon>
        <taxon>Trueperella</taxon>
    </lineage>
</organism>
<dbReference type="InterPro" id="IPR011701">
    <property type="entry name" value="MFS"/>
</dbReference>